<feature type="transmembrane region" description="Helical" evidence="1">
    <location>
        <begin position="41"/>
        <end position="58"/>
    </location>
</feature>
<feature type="transmembrane region" description="Helical" evidence="1">
    <location>
        <begin position="70"/>
        <end position="91"/>
    </location>
</feature>
<dbReference type="RefSeq" id="WP_042514009.1">
    <property type="nucleotide sequence ID" value="NZ_CP011536.1"/>
</dbReference>
<feature type="transmembrane region" description="Helical" evidence="1">
    <location>
        <begin position="226"/>
        <end position="243"/>
    </location>
</feature>
<name>A0A806T9A7_LIMFE</name>
<dbReference type="EMBL" id="CP011536">
    <property type="protein sequence ID" value="AKM51763.1"/>
    <property type="molecule type" value="Genomic_DNA"/>
</dbReference>
<feature type="transmembrane region" description="Helical" evidence="1">
    <location>
        <begin position="478"/>
        <end position="497"/>
    </location>
</feature>
<feature type="transmembrane region" description="Helical" evidence="1">
    <location>
        <begin position="448"/>
        <end position="466"/>
    </location>
</feature>
<reference evidence="2 3" key="2">
    <citation type="journal article" name="FEMS Microbiol. Lett.">
        <title>Lactobacillus fermentum 3872 genome sequencing reveals plasmid and chromosomal genes potentially involved in a probiotic activity.</title>
        <authorList>
            <person name="Lehri B."/>
            <person name="Seddon A.M."/>
            <person name="Karlyshev A.V."/>
        </authorList>
    </citation>
    <scope>NUCLEOTIDE SEQUENCE [LARGE SCALE GENOMIC DNA]</scope>
    <source>
        <strain evidence="2 3">3872</strain>
    </source>
</reference>
<feature type="transmembrane region" description="Helical" evidence="1">
    <location>
        <begin position="178"/>
        <end position="197"/>
    </location>
</feature>
<feature type="transmembrane region" description="Helical" evidence="1">
    <location>
        <begin position="203"/>
        <end position="219"/>
    </location>
</feature>
<dbReference type="Proteomes" id="UP000016629">
    <property type="component" value="Chromosome"/>
</dbReference>
<proteinExistence type="predicted"/>
<reference evidence="2 3" key="1">
    <citation type="journal article" date="2013" name="Genome Announc.">
        <title>Draft Genome Sequence of Lactobacillus fermentum Strain 3872.</title>
        <authorList>
            <person name="Karlyshev A.V."/>
            <person name="Raju K."/>
            <person name="Abramov V.M."/>
        </authorList>
    </citation>
    <scope>NUCLEOTIDE SEQUENCE [LARGE SCALE GENOMIC DNA]</scope>
    <source>
        <strain evidence="2 3">3872</strain>
    </source>
</reference>
<keyword evidence="1" id="KW-0472">Membrane</keyword>
<feature type="transmembrane region" description="Helical" evidence="1">
    <location>
        <begin position="425"/>
        <end position="443"/>
    </location>
</feature>
<dbReference type="AlphaFoldDB" id="A0A806T9A7"/>
<evidence type="ECO:0000313" key="3">
    <source>
        <dbReference type="Proteomes" id="UP000016629"/>
    </source>
</evidence>
<evidence type="ECO:0008006" key="4">
    <source>
        <dbReference type="Google" id="ProtNLM"/>
    </source>
</evidence>
<gene>
    <name evidence="2" type="ORF">N573_008820</name>
</gene>
<feature type="transmembrane region" description="Helical" evidence="1">
    <location>
        <begin position="277"/>
        <end position="297"/>
    </location>
</feature>
<protein>
    <recommendedName>
        <fullName evidence="4">Glycosyltransferase RgtA/B/C/D-like domain-containing protein</fullName>
    </recommendedName>
</protein>
<organism evidence="2 3">
    <name type="scientific">Limosilactobacillus fermentum 3872</name>
    <dbReference type="NCBI Taxonomy" id="1381124"/>
    <lineage>
        <taxon>Bacteria</taxon>
        <taxon>Bacillati</taxon>
        <taxon>Bacillota</taxon>
        <taxon>Bacilli</taxon>
        <taxon>Lactobacillales</taxon>
        <taxon>Lactobacillaceae</taxon>
        <taxon>Limosilactobacillus</taxon>
    </lineage>
</organism>
<keyword evidence="1" id="KW-0812">Transmembrane</keyword>
<keyword evidence="1" id="KW-1133">Transmembrane helix</keyword>
<sequence>MIKLIGSRLANFFLCPLLVISLVGAVAQLRDDLINVSKTSFVLLVVVILLVYAFHFVPRPKIDLSKKLKTTVMACLFILTLGWQVLLVTTLSGTSGWDPSIIETAAVGGNNWLGEKYFSIYPNTFAMVAFETHLFRLLHGVTEEQFIMILNLINIPMLDIGWVLLTYSAYKLFNNKRVTFLTVIISWLMIVVSPYVAIFYSDITSFFLGTICLSLVAIFKGTNVAWKKIVLLFFGSAISALAYFIKPSAVIVDVAIIICTVIYLINRKGRVNLRKGLITIAVVAFGFGSVYSSINYYKYHNSVVILDANKAMPMTEFIAMGLINNGGYNPYDVQTNMAIKSKDERNEKNLQMITERLKDHGLVGYLIFLTKKQIFNTSDASFGWQVDAGANGFIIPFTQYQSGIRWRIQRIFTGTSGNQNWKGNVIWVQIVWCFIIIGMLLALGSDNLVVLLLKYTVLGGMAFLLILEGGRSRYLIQFLPYIIMLSAYGWSHIRIVLSKKSYWVKEKVDVCQRH</sequence>
<evidence type="ECO:0000256" key="1">
    <source>
        <dbReference type="SAM" id="Phobius"/>
    </source>
</evidence>
<accession>A0A806T9A7</accession>
<evidence type="ECO:0000313" key="2">
    <source>
        <dbReference type="EMBL" id="AKM51763.1"/>
    </source>
</evidence>
<feature type="transmembrane region" description="Helical" evidence="1">
    <location>
        <begin position="146"/>
        <end position="166"/>
    </location>
</feature>
<feature type="transmembrane region" description="Helical" evidence="1">
    <location>
        <begin position="12"/>
        <end position="29"/>
    </location>
</feature>